<gene>
    <name evidence="7" type="ORF">OM074_05145</name>
</gene>
<dbReference type="AlphaFoldDB" id="A0AAE3SK33"/>
<dbReference type="GO" id="GO:0009083">
    <property type="term" value="P:branched-chain amino acid catabolic process"/>
    <property type="evidence" value="ECO:0007669"/>
    <property type="project" value="TreeGrafter"/>
</dbReference>
<comment type="cofactor">
    <cofactor evidence="1">
        <name>thiamine diphosphate</name>
        <dbReference type="ChEBI" id="CHEBI:58937"/>
    </cofactor>
</comment>
<name>A0AAE3SK33_9BACT</name>
<proteinExistence type="predicted"/>
<comment type="caution">
    <text evidence="7">The sequence shown here is derived from an EMBL/GenBank/DDBJ whole genome shotgun (WGS) entry which is preliminary data.</text>
</comment>
<evidence type="ECO:0000256" key="5">
    <source>
        <dbReference type="ARBA" id="ARBA00023052"/>
    </source>
</evidence>
<dbReference type="Pfam" id="PF02780">
    <property type="entry name" value="Transketolase_C"/>
    <property type="match status" value="1"/>
</dbReference>
<dbReference type="CDD" id="cd02000">
    <property type="entry name" value="TPP_E1_PDC_ADC_BCADC"/>
    <property type="match status" value="1"/>
</dbReference>
<dbReference type="EMBL" id="JAPDPI010000007">
    <property type="protein sequence ID" value="MCW3805000.1"/>
    <property type="molecule type" value="Genomic_DNA"/>
</dbReference>
<evidence type="ECO:0000256" key="3">
    <source>
        <dbReference type="ARBA" id="ARBA00012277"/>
    </source>
</evidence>
<dbReference type="InterPro" id="IPR033248">
    <property type="entry name" value="Transketolase_C"/>
</dbReference>
<dbReference type="PANTHER" id="PTHR42980">
    <property type="entry name" value="2-OXOISOVALERATE DEHYDROGENASE SUBUNIT BETA-RELATED"/>
    <property type="match status" value="1"/>
</dbReference>
<evidence type="ECO:0000313" key="7">
    <source>
        <dbReference type="EMBL" id="MCW3805000.1"/>
    </source>
</evidence>
<evidence type="ECO:0000256" key="2">
    <source>
        <dbReference type="ARBA" id="ARBA00003906"/>
    </source>
</evidence>
<organism evidence="7 8">
    <name type="scientific">Plebeiibacterium marinum</name>
    <dbReference type="NCBI Taxonomy" id="2992111"/>
    <lineage>
        <taxon>Bacteria</taxon>
        <taxon>Pseudomonadati</taxon>
        <taxon>Bacteroidota</taxon>
        <taxon>Bacteroidia</taxon>
        <taxon>Marinilabiliales</taxon>
        <taxon>Marinilabiliaceae</taxon>
        <taxon>Plebeiibacterium</taxon>
    </lineage>
</organism>
<sequence>MISGTGISFDEFKKEVLRDYRIGQVSRNLSLIGRKEVLGGKAKFGIFGDGKEVAQLAMAKQFKEGDWRSGYYRDQTFMLASGMLTPQQFFASLYGETNTDLNPDNGGRSFNNHFGTRTITETGEWKDIANIKCTSADISPTAGQMPRLVGLAYASRLYRNNPALSDKTKFSNKGNEVAFGTIGDASTSEGHFFETINAAAVHQIPMVVSVWDDGYGISVPKKIQTVKESISNALKGFEKGAKEKTGIEIYKLKGWDYAGICQAYEEGVKKSRKEHVPVLFHIEELTQPIGHSTSGSHERYKSEERLQWEKEFDCLKKMREWIIERNLANDGELNAIEQEALVEARMAQKTAWEQFNAPLKTERDSLIKLIEQKTCICAGSNNNKINDLINDLKSAYTLNRKEILSTARKILRHICSSCAKPDSLKSVLQKWIAEYREVTHVMYNDRLYAEDEYAITKIPVIPPHYPANVEKVPGREILRDNFDQLFEKIPELVSFGEDTGVLGGVNQSMEGLQQKHGIHRIWDEGIREATIIGTGLGLALRGLRPIAEIQYFDYLLYGLQTLSDDVATLRYRTKGGQKAPLIVRTRGHRLEGIWHSGSPTSMVINSIRGMHVCVPRDMTRAAGMYNTLLRADDPALVIEPLNGYRIREPRPENIGEFNIPLGIPEVLHVGHDVTLVTYGSCVRIAQEAVTQLNDIGVSVELIDIQTLLPFDLYGVILESVKKTSRIVFFDEDVPGGTTAYMMQQVIEKQGGYKHLDSTPRTVTAKDHRPAFGTDGDYFSNPNAEDVYETIYDLMSESNPERFPEIY</sequence>
<evidence type="ECO:0000313" key="8">
    <source>
        <dbReference type="Proteomes" id="UP001207408"/>
    </source>
</evidence>
<keyword evidence="5" id="KW-0786">Thiamine pyrophosphate</keyword>
<dbReference type="GO" id="GO:0003863">
    <property type="term" value="F:branched-chain 2-oxo acid dehydrogenase activity"/>
    <property type="evidence" value="ECO:0007669"/>
    <property type="project" value="UniProtKB-EC"/>
</dbReference>
<dbReference type="Gene3D" id="3.40.50.970">
    <property type="match status" value="2"/>
</dbReference>
<dbReference type="InterPro" id="IPR001017">
    <property type="entry name" value="DH_E1"/>
</dbReference>
<dbReference type="SMART" id="SM00861">
    <property type="entry name" value="Transket_pyr"/>
    <property type="match status" value="1"/>
</dbReference>
<dbReference type="PANTHER" id="PTHR42980:SF1">
    <property type="entry name" value="2-OXOISOVALERATE DEHYDROGENASE SUBUNIT BETA, MITOCHONDRIAL"/>
    <property type="match status" value="1"/>
</dbReference>
<evidence type="ECO:0000259" key="6">
    <source>
        <dbReference type="SMART" id="SM00861"/>
    </source>
</evidence>
<comment type="function">
    <text evidence="2">E1 component of the 2-oxoglutarate dehydrogenase (OGDH) complex which catalyzes the decarboxylation of 2-oxoglutarate, the first step in the conversion of 2-oxoglutarate to succinyl-CoA and CO(2).</text>
</comment>
<dbReference type="GO" id="GO:0007584">
    <property type="term" value="P:response to nutrient"/>
    <property type="evidence" value="ECO:0007669"/>
    <property type="project" value="TreeGrafter"/>
</dbReference>
<dbReference type="InterPro" id="IPR005475">
    <property type="entry name" value="Transketolase-like_Pyr-bd"/>
</dbReference>
<dbReference type="Proteomes" id="UP001207408">
    <property type="component" value="Unassembled WGS sequence"/>
</dbReference>
<dbReference type="InterPro" id="IPR029061">
    <property type="entry name" value="THDP-binding"/>
</dbReference>
<dbReference type="EC" id="1.2.4.4" evidence="3"/>
<dbReference type="SUPFAM" id="SSF52922">
    <property type="entry name" value="TK C-terminal domain-like"/>
    <property type="match status" value="1"/>
</dbReference>
<evidence type="ECO:0000256" key="4">
    <source>
        <dbReference type="ARBA" id="ARBA00023002"/>
    </source>
</evidence>
<evidence type="ECO:0000256" key="1">
    <source>
        <dbReference type="ARBA" id="ARBA00001964"/>
    </source>
</evidence>
<protein>
    <recommendedName>
        <fullName evidence="3">3-methyl-2-oxobutanoate dehydrogenase (2-methylpropanoyl-transferring)</fullName>
        <ecNumber evidence="3">1.2.4.4</ecNumber>
    </recommendedName>
</protein>
<accession>A0AAE3SK33</accession>
<dbReference type="Pfam" id="PF00676">
    <property type="entry name" value="E1_dh"/>
    <property type="match status" value="1"/>
</dbReference>
<dbReference type="Pfam" id="PF02779">
    <property type="entry name" value="Transket_pyr"/>
    <property type="match status" value="1"/>
</dbReference>
<keyword evidence="4" id="KW-0560">Oxidoreductase</keyword>
<dbReference type="InterPro" id="IPR009014">
    <property type="entry name" value="Transketo_C/PFOR_II"/>
</dbReference>
<dbReference type="RefSeq" id="WP_301198222.1">
    <property type="nucleotide sequence ID" value="NZ_JAPDPI010000007.1"/>
</dbReference>
<dbReference type="Gene3D" id="3.40.50.920">
    <property type="match status" value="1"/>
</dbReference>
<keyword evidence="8" id="KW-1185">Reference proteome</keyword>
<feature type="domain" description="Transketolase-like pyrimidine-binding" evidence="6">
    <location>
        <begin position="472"/>
        <end position="646"/>
    </location>
</feature>
<dbReference type="SUPFAM" id="SSF52518">
    <property type="entry name" value="Thiamin diphosphate-binding fold (THDP-binding)"/>
    <property type="match status" value="2"/>
</dbReference>
<reference evidence="7" key="1">
    <citation type="submission" date="2022-10" db="EMBL/GenBank/DDBJ databases">
        <authorList>
            <person name="Yu W.X."/>
        </authorList>
    </citation>
    <scope>NUCLEOTIDE SEQUENCE</scope>
    <source>
        <strain evidence="7">D04</strain>
    </source>
</reference>